<sequence>MKQEELTSLEQELLDILPRGKDNARTARELTKLFSSRLSLRVFYGLVESLRKKGLLIGASRTDPKGYYLVSDEEEKQHFLASYEAQVKQELITLRIMKQASL</sequence>
<dbReference type="EMBL" id="QMHM01000030">
    <property type="protein sequence ID" value="RAV77277.1"/>
    <property type="molecule type" value="Genomic_DNA"/>
</dbReference>
<evidence type="ECO:0000313" key="2">
    <source>
        <dbReference type="Proteomes" id="UP000251923"/>
    </source>
</evidence>
<gene>
    <name evidence="1" type="ORF">DBT54_09365</name>
</gene>
<organism evidence="1 2">
    <name type="scientific">Aerococcus urinae</name>
    <dbReference type="NCBI Taxonomy" id="1376"/>
    <lineage>
        <taxon>Bacteria</taxon>
        <taxon>Bacillati</taxon>
        <taxon>Bacillota</taxon>
        <taxon>Bacilli</taxon>
        <taxon>Lactobacillales</taxon>
        <taxon>Aerococcaceae</taxon>
        <taxon>Aerococcus</taxon>
    </lineage>
</organism>
<dbReference type="AlphaFoldDB" id="A0A2I1L5T7"/>
<dbReference type="RefSeq" id="WP_070598089.1">
    <property type="nucleotide sequence ID" value="NZ_JASODG010000009.1"/>
</dbReference>
<protein>
    <submittedName>
        <fullName evidence="1">Uncharacterized protein</fullName>
    </submittedName>
</protein>
<dbReference type="Proteomes" id="UP000251923">
    <property type="component" value="Unassembled WGS sequence"/>
</dbReference>
<dbReference type="GeneID" id="86971095"/>
<evidence type="ECO:0000313" key="1">
    <source>
        <dbReference type="EMBL" id="RAV77277.1"/>
    </source>
</evidence>
<accession>A0A2I1L5T7</accession>
<name>A0A2I1L5T7_9LACT</name>
<reference evidence="1 2" key="1">
    <citation type="submission" date="2018-04" db="EMBL/GenBank/DDBJ databases">
        <title>Aerococcus urinae genomes.</title>
        <authorList>
            <person name="Hilt E."/>
            <person name="Gilbert N.M."/>
            <person name="Thomas-White K."/>
            <person name="Putonti C."/>
            <person name="Lewis A.L."/>
            <person name="Visck K.L."/>
            <person name="Wolfe A.J."/>
        </authorList>
    </citation>
    <scope>NUCLEOTIDE SEQUENCE [LARGE SCALE GENOMIC DNA]</scope>
    <source>
        <strain evidence="1 2">UMB7480</strain>
    </source>
</reference>
<proteinExistence type="predicted"/>
<comment type="caution">
    <text evidence="1">The sequence shown here is derived from an EMBL/GenBank/DDBJ whole genome shotgun (WGS) entry which is preliminary data.</text>
</comment>